<dbReference type="PANTHER" id="PTHR21403:SF8">
    <property type="entry name" value="ATP PHOSPHORIBOSYLTRANSFERASE"/>
    <property type="match status" value="1"/>
</dbReference>
<reference evidence="21 22" key="1">
    <citation type="submission" date="2016-01" db="EMBL/GenBank/DDBJ databases">
        <title>Genome sequencing of Roseivirga echinicomitans KMM 6058.</title>
        <authorList>
            <person name="Selvaratnam C."/>
            <person name="Thevarajoo S."/>
            <person name="Goh K.M."/>
            <person name="Ee R."/>
            <person name="Chan K.-G."/>
            <person name="Chong C.S."/>
        </authorList>
    </citation>
    <scope>NUCLEOTIDE SEQUENCE [LARGE SCALE GENOMIC DNA]</scope>
    <source>
        <strain evidence="21 22">KMM 6058</strain>
    </source>
</reference>
<dbReference type="EC" id="2.4.2.17" evidence="6 18"/>
<dbReference type="InterPro" id="IPR018198">
    <property type="entry name" value="ATP_PRibTrfase_CS"/>
</dbReference>
<dbReference type="FunFam" id="3.40.190.10:FF:000008">
    <property type="entry name" value="ATP phosphoribosyltransferase"/>
    <property type="match status" value="1"/>
</dbReference>
<evidence type="ECO:0000256" key="18">
    <source>
        <dbReference type="HAMAP-Rule" id="MF_00079"/>
    </source>
</evidence>
<keyword evidence="12 18" id="KW-0479">Metal-binding</keyword>
<dbReference type="FunFam" id="3.30.70.120:FF:000002">
    <property type="entry name" value="ATP phosphoribosyltransferase"/>
    <property type="match status" value="1"/>
</dbReference>
<dbReference type="InterPro" id="IPR013820">
    <property type="entry name" value="ATP_PRibTrfase_cat"/>
</dbReference>
<keyword evidence="15 18" id="KW-0460">Magnesium</keyword>
<evidence type="ECO:0000256" key="3">
    <source>
        <dbReference type="ARBA" id="ARBA00004496"/>
    </source>
</evidence>
<evidence type="ECO:0000256" key="4">
    <source>
        <dbReference type="ARBA" id="ARBA00004667"/>
    </source>
</evidence>
<sequence length="286" mass="31261">MKNTLRIAVQKSGRLSDDSLALIKECGIKVNNGMGKLKAEASNFPMEFLFLRDDDIPGYVQDGIADIGIVGANEAEEKDKQVDWVKKLGFSKCRLSLAIDKAESYNGIEDFEGKSLATSYPKILGDYLKANNINADIHEISGSVEIAPSIGLAYGICDIVSSGSTLMSNGLKEVEVIFKSEAVMLANKNLSVEKREILDRLVFRIDAVQTAKNNKYILLNAPNDALESIISILPGMKSPTVLPLATEGWSSVHSVIQEDDFWEIIEELRNAGAQGILVVPIEKMIL</sequence>
<evidence type="ECO:0000256" key="17">
    <source>
        <dbReference type="ARBA" id="ARBA00024861"/>
    </source>
</evidence>
<dbReference type="InterPro" id="IPR011322">
    <property type="entry name" value="N-reg_PII-like_a/b"/>
</dbReference>
<comment type="activity regulation">
    <text evidence="18">Feedback inhibited by histidine.</text>
</comment>
<keyword evidence="22" id="KW-1185">Reference proteome</keyword>
<evidence type="ECO:0000256" key="1">
    <source>
        <dbReference type="ARBA" id="ARBA00000915"/>
    </source>
</evidence>
<organism evidence="21 22">
    <name type="scientific">Roseivirga echinicomitans</name>
    <dbReference type="NCBI Taxonomy" id="296218"/>
    <lineage>
        <taxon>Bacteria</taxon>
        <taxon>Pseudomonadati</taxon>
        <taxon>Bacteroidota</taxon>
        <taxon>Cytophagia</taxon>
        <taxon>Cytophagales</taxon>
        <taxon>Roseivirgaceae</taxon>
        <taxon>Roseivirga</taxon>
    </lineage>
</organism>
<evidence type="ECO:0000256" key="5">
    <source>
        <dbReference type="ARBA" id="ARBA00007955"/>
    </source>
</evidence>
<evidence type="ECO:0000256" key="11">
    <source>
        <dbReference type="ARBA" id="ARBA00022679"/>
    </source>
</evidence>
<comment type="caution">
    <text evidence="21">The sequence shown here is derived from an EMBL/GenBank/DDBJ whole genome shotgun (WGS) entry which is preliminary data.</text>
</comment>
<dbReference type="PANTHER" id="PTHR21403">
    <property type="entry name" value="ATP PHOSPHORIBOSYLTRANSFERASE ATP-PRTASE"/>
    <property type="match status" value="1"/>
</dbReference>
<comment type="similarity">
    <text evidence="5 18">Belongs to the ATP phosphoribosyltransferase family. Long subfamily.</text>
</comment>
<comment type="catalytic activity">
    <reaction evidence="1 18">
        <text>1-(5-phospho-beta-D-ribosyl)-ATP + diphosphate = 5-phospho-alpha-D-ribose 1-diphosphate + ATP</text>
        <dbReference type="Rhea" id="RHEA:18473"/>
        <dbReference type="ChEBI" id="CHEBI:30616"/>
        <dbReference type="ChEBI" id="CHEBI:33019"/>
        <dbReference type="ChEBI" id="CHEBI:58017"/>
        <dbReference type="ChEBI" id="CHEBI:73183"/>
        <dbReference type="EC" id="2.4.2.17"/>
    </reaction>
</comment>
<evidence type="ECO:0000256" key="15">
    <source>
        <dbReference type="ARBA" id="ARBA00022842"/>
    </source>
</evidence>
<dbReference type="InterPro" id="IPR013115">
    <property type="entry name" value="HisG_C"/>
</dbReference>
<dbReference type="GO" id="GO:0003879">
    <property type="term" value="F:ATP phosphoribosyltransferase activity"/>
    <property type="evidence" value="ECO:0007669"/>
    <property type="project" value="UniProtKB-UniRule"/>
</dbReference>
<comment type="subcellular location">
    <subcellularLocation>
        <location evidence="3 18">Cytoplasm</location>
    </subcellularLocation>
</comment>
<evidence type="ECO:0000256" key="13">
    <source>
        <dbReference type="ARBA" id="ARBA00022741"/>
    </source>
</evidence>
<dbReference type="HAMAP" id="MF_00079">
    <property type="entry name" value="HisG_Long"/>
    <property type="match status" value="1"/>
</dbReference>
<comment type="cofactor">
    <cofactor evidence="2 18">
        <name>Mg(2+)</name>
        <dbReference type="ChEBI" id="CHEBI:18420"/>
    </cofactor>
</comment>
<keyword evidence="16 18" id="KW-0368">Histidine biosynthesis</keyword>
<dbReference type="Gene3D" id="3.40.190.10">
    <property type="entry name" value="Periplasmic binding protein-like II"/>
    <property type="match status" value="2"/>
</dbReference>
<keyword evidence="13 18" id="KW-0547">Nucleotide-binding</keyword>
<evidence type="ECO:0000256" key="12">
    <source>
        <dbReference type="ARBA" id="ARBA00022723"/>
    </source>
</evidence>
<keyword evidence="10 18" id="KW-0328">Glycosyltransferase</keyword>
<evidence type="ECO:0000256" key="9">
    <source>
        <dbReference type="ARBA" id="ARBA00022605"/>
    </source>
</evidence>
<feature type="domain" description="ATP phosphoribosyltransferase catalytic" evidence="19">
    <location>
        <begin position="52"/>
        <end position="206"/>
    </location>
</feature>
<dbReference type="NCBIfam" id="TIGR03455">
    <property type="entry name" value="HisG_C-term"/>
    <property type="match status" value="1"/>
</dbReference>
<accession>A0A150X9L0</accession>
<evidence type="ECO:0000256" key="2">
    <source>
        <dbReference type="ARBA" id="ARBA00001946"/>
    </source>
</evidence>
<dbReference type="NCBIfam" id="TIGR00070">
    <property type="entry name" value="hisG"/>
    <property type="match status" value="1"/>
</dbReference>
<dbReference type="AlphaFoldDB" id="A0A150X9L0"/>
<dbReference type="GO" id="GO:0005737">
    <property type="term" value="C:cytoplasm"/>
    <property type="evidence" value="ECO:0007669"/>
    <property type="project" value="UniProtKB-SubCell"/>
</dbReference>
<gene>
    <name evidence="18" type="primary">hisG</name>
    <name evidence="21" type="ORF">AWN68_07640</name>
</gene>
<dbReference type="PROSITE" id="PS01316">
    <property type="entry name" value="ATP_P_PHORIBOSYLTR"/>
    <property type="match status" value="1"/>
</dbReference>
<proteinExistence type="inferred from homology"/>
<evidence type="ECO:0000259" key="19">
    <source>
        <dbReference type="Pfam" id="PF01634"/>
    </source>
</evidence>
<protein>
    <recommendedName>
        <fullName evidence="7 18">ATP phosphoribosyltransferase</fullName>
        <shortName evidence="18">ATP-PRT</shortName>
        <shortName evidence="18">ATP-PRTase</shortName>
        <ecNumber evidence="6 18">2.4.2.17</ecNumber>
    </recommendedName>
</protein>
<dbReference type="InterPro" id="IPR015867">
    <property type="entry name" value="N-reg_PII/ATP_PRibTrfase_C"/>
</dbReference>
<dbReference type="Pfam" id="PF08029">
    <property type="entry name" value="HisG_C"/>
    <property type="match status" value="1"/>
</dbReference>
<comment type="pathway">
    <text evidence="4 18">Amino-acid biosynthesis; L-histidine biosynthesis; L-histidine from 5-phospho-alpha-D-ribose 1-diphosphate: step 1/9.</text>
</comment>
<evidence type="ECO:0000256" key="10">
    <source>
        <dbReference type="ARBA" id="ARBA00022676"/>
    </source>
</evidence>
<dbReference type="SUPFAM" id="SSF54913">
    <property type="entry name" value="GlnB-like"/>
    <property type="match status" value="1"/>
</dbReference>
<evidence type="ECO:0000256" key="6">
    <source>
        <dbReference type="ARBA" id="ARBA00011946"/>
    </source>
</evidence>
<dbReference type="EMBL" id="LRDB01000045">
    <property type="protein sequence ID" value="KYG75411.1"/>
    <property type="molecule type" value="Genomic_DNA"/>
</dbReference>
<dbReference type="OrthoDB" id="9801867at2"/>
<dbReference type="SUPFAM" id="SSF53850">
    <property type="entry name" value="Periplasmic binding protein-like II"/>
    <property type="match status" value="1"/>
</dbReference>
<dbReference type="RefSeq" id="WP_068416721.1">
    <property type="nucleotide sequence ID" value="NZ_LRDB01000045.1"/>
</dbReference>
<keyword evidence="8 18" id="KW-0963">Cytoplasm</keyword>
<evidence type="ECO:0000313" key="22">
    <source>
        <dbReference type="Proteomes" id="UP000075615"/>
    </source>
</evidence>
<dbReference type="Gene3D" id="3.30.70.120">
    <property type="match status" value="1"/>
</dbReference>
<keyword evidence="11 18" id="KW-0808">Transferase</keyword>
<dbReference type="Pfam" id="PF01634">
    <property type="entry name" value="HisG"/>
    <property type="match status" value="1"/>
</dbReference>
<dbReference type="GO" id="GO:0000105">
    <property type="term" value="P:L-histidine biosynthetic process"/>
    <property type="evidence" value="ECO:0007669"/>
    <property type="project" value="UniProtKB-UniRule"/>
</dbReference>
<dbReference type="InterPro" id="IPR020621">
    <property type="entry name" value="ATP-PRT_HisG_long"/>
</dbReference>
<dbReference type="UniPathway" id="UPA00031">
    <property type="reaction ID" value="UER00006"/>
</dbReference>
<evidence type="ECO:0000256" key="7">
    <source>
        <dbReference type="ARBA" id="ARBA00020998"/>
    </source>
</evidence>
<dbReference type="STRING" id="296218.AWN68_07640"/>
<evidence type="ECO:0000256" key="16">
    <source>
        <dbReference type="ARBA" id="ARBA00023102"/>
    </source>
</evidence>
<evidence type="ECO:0000256" key="8">
    <source>
        <dbReference type="ARBA" id="ARBA00022490"/>
    </source>
</evidence>
<comment type="function">
    <text evidence="17 18">Catalyzes the condensation of ATP and 5-phosphoribose 1-diphosphate to form N'-(5'-phosphoribosyl)-ATP (PR-ATP). Has a crucial role in the pathway because the rate of histidine biosynthesis seems to be controlled primarily by regulation of HisG enzymatic activity.</text>
</comment>
<name>A0A150X9L0_9BACT</name>
<evidence type="ECO:0000313" key="21">
    <source>
        <dbReference type="EMBL" id="KYG75411.1"/>
    </source>
</evidence>
<dbReference type="Proteomes" id="UP000075615">
    <property type="component" value="Unassembled WGS sequence"/>
</dbReference>
<keyword evidence="9 18" id="KW-0028">Amino-acid biosynthesis</keyword>
<dbReference type="GO" id="GO:0005524">
    <property type="term" value="F:ATP binding"/>
    <property type="evidence" value="ECO:0007669"/>
    <property type="project" value="UniProtKB-KW"/>
</dbReference>
<dbReference type="GO" id="GO:0000287">
    <property type="term" value="F:magnesium ion binding"/>
    <property type="evidence" value="ECO:0007669"/>
    <property type="project" value="UniProtKB-UniRule"/>
</dbReference>
<evidence type="ECO:0000259" key="20">
    <source>
        <dbReference type="Pfam" id="PF08029"/>
    </source>
</evidence>
<keyword evidence="14 18" id="KW-0067">ATP-binding</keyword>
<dbReference type="InterPro" id="IPR001348">
    <property type="entry name" value="ATP_PRibTrfase_HisG"/>
</dbReference>
<evidence type="ECO:0000256" key="14">
    <source>
        <dbReference type="ARBA" id="ARBA00022840"/>
    </source>
</evidence>
<feature type="domain" description="Histidine biosynthesis HisG C-terminal" evidence="20">
    <location>
        <begin position="211"/>
        <end position="283"/>
    </location>
</feature>